<organism evidence="2 3">
    <name type="scientific">Corynebacterium lactis RW2-5</name>
    <dbReference type="NCBI Taxonomy" id="1408189"/>
    <lineage>
        <taxon>Bacteria</taxon>
        <taxon>Bacillati</taxon>
        <taxon>Actinomycetota</taxon>
        <taxon>Actinomycetes</taxon>
        <taxon>Mycobacteriales</taxon>
        <taxon>Corynebacteriaceae</taxon>
        <taxon>Corynebacterium</taxon>
    </lineage>
</organism>
<dbReference type="Proteomes" id="UP000058446">
    <property type="component" value="Chromosome"/>
</dbReference>
<dbReference type="OrthoDB" id="3350465at2"/>
<dbReference type="KEGG" id="clw:CLAC_02500"/>
<proteinExistence type="predicted"/>
<reference evidence="2 3" key="1">
    <citation type="submission" date="2013-10" db="EMBL/GenBank/DDBJ databases">
        <title>Complete genome sequence of Corynebacterium lactis DSM 45799(T), isolated from raw cow milk.</title>
        <authorList>
            <person name="Ruckert C."/>
            <person name="Albersmeier A."/>
            <person name="Lipski A."/>
            <person name="Kalinowski J."/>
        </authorList>
    </citation>
    <scope>NUCLEOTIDE SEQUENCE [LARGE SCALE GENOMIC DNA]</scope>
    <source>
        <strain evidence="2 3">RW2-5</strain>
    </source>
</reference>
<dbReference type="STRING" id="1408189.CLAC_02500"/>
<gene>
    <name evidence="2" type="ORF">CLAC_02500</name>
</gene>
<dbReference type="AlphaFoldDB" id="A0A0K2GYC9"/>
<dbReference type="EMBL" id="CP006841">
    <property type="protein sequence ID" value="ALA66785.1"/>
    <property type="molecule type" value="Genomic_DNA"/>
</dbReference>
<feature type="compositionally biased region" description="Basic and acidic residues" evidence="1">
    <location>
        <begin position="206"/>
        <end position="226"/>
    </location>
</feature>
<dbReference type="PATRIC" id="fig|1408189.4.peg.496"/>
<dbReference type="RefSeq" id="WP_053411547.1">
    <property type="nucleotide sequence ID" value="NZ_CP006841.1"/>
</dbReference>
<evidence type="ECO:0000313" key="3">
    <source>
        <dbReference type="Proteomes" id="UP000058446"/>
    </source>
</evidence>
<evidence type="ECO:0000256" key="1">
    <source>
        <dbReference type="SAM" id="MobiDB-lite"/>
    </source>
</evidence>
<feature type="region of interest" description="Disordered" evidence="1">
    <location>
        <begin position="206"/>
        <end position="230"/>
    </location>
</feature>
<protein>
    <recommendedName>
        <fullName evidence="4">Primosomal protein</fullName>
    </recommendedName>
</protein>
<evidence type="ECO:0000313" key="2">
    <source>
        <dbReference type="EMBL" id="ALA66785.1"/>
    </source>
</evidence>
<keyword evidence="3" id="KW-1185">Reference proteome</keyword>
<accession>A0A0K2GYC9</accession>
<name>A0A0K2GYC9_9CORY</name>
<evidence type="ECO:0008006" key="4">
    <source>
        <dbReference type="Google" id="ProtNLM"/>
    </source>
</evidence>
<sequence length="414" mass="45331">MATQGIVPIELELTQGTFYTLWAPTWREGGAEWQALLGRGDDVYLFSSAAQLLAFVKSGKEHDFTRHPGWRRFEQTLPESAVTAPRNKYDMVGLPEILAGSPDYDNVSRADRILAVARSIGAIAELTPVTRMFASNSILAATQNGAEHFRGDGLAQWSAVGRVICSNWDSCLDSFDGLVGSAPEVDEAAVAEANSTLEQAAKTAAERRAAEEKQRAEKKEAEKAAESGDPYDSTVWAQAGIDPIKISISGRTLYTLRCYMGSRPLFLGHAGEIHTFSQPRTMVRWLLENKTHDLASLITWDDIITAANAGELEAVVHAENEYSFTGITTDIKAGPNHVDAQQLSRAYELLADAADWAGDDAVNEVLAGNQQLQWLLNYLLDTGEQSEPVPPFEEEAAGWEQLEKSLIARFTTKI</sequence>